<sequence>MSIQASVEEILEDIKKYSPYPEKVKLIAVTKYSTVEDIEEFLKTGQNICGENKVQVVKDKIEYFKNKNTDIKWHFIGNLQKNKVKYIIDDVVAIHSVNKLSLAQEINKKAEQSGKTMDVLLEINVYGEESKQGYSLDELKCDIIELKNLKNLNIIGVMTMAPFTDDEKILRMVFSGLRKIKDELNKEYFDNNLTELSMGMSNDYKIALQEGSTYIRVGTKIFK</sequence>
<gene>
    <name evidence="6" type="ORF">CTM72_00135</name>
</gene>
<dbReference type="Gene3D" id="3.20.20.10">
    <property type="entry name" value="Alanine racemase"/>
    <property type="match status" value="1"/>
</dbReference>
<dbReference type="PIRSF" id="PIRSF004848">
    <property type="entry name" value="YBL036c_PLPDEIII"/>
    <property type="match status" value="1"/>
</dbReference>
<evidence type="ECO:0000256" key="2">
    <source>
        <dbReference type="HAMAP-Rule" id="MF_02087"/>
    </source>
</evidence>
<keyword evidence="1 2" id="KW-0663">Pyridoxal phosphate</keyword>
<comment type="similarity">
    <text evidence="2 4">Belongs to the pyridoxal phosphate-binding protein YggS/PROSC family.</text>
</comment>
<evidence type="ECO:0000313" key="6">
    <source>
        <dbReference type="EMBL" id="ATV58288.1"/>
    </source>
</evidence>
<organism evidence="6 7">
    <name type="scientific">Fusobacterium pseudoperiodonticum</name>
    <dbReference type="NCBI Taxonomy" id="2663009"/>
    <lineage>
        <taxon>Bacteria</taxon>
        <taxon>Fusobacteriati</taxon>
        <taxon>Fusobacteriota</taxon>
        <taxon>Fusobacteriia</taxon>
        <taxon>Fusobacteriales</taxon>
        <taxon>Fusobacteriaceae</taxon>
        <taxon>Fusobacterium</taxon>
    </lineage>
</organism>
<feature type="modified residue" description="N6-(pyridoxal phosphate)lysine" evidence="2 3">
    <location>
        <position position="31"/>
    </location>
</feature>
<dbReference type="Pfam" id="PF01168">
    <property type="entry name" value="Ala_racemase_N"/>
    <property type="match status" value="1"/>
</dbReference>
<evidence type="ECO:0000256" key="1">
    <source>
        <dbReference type="ARBA" id="ARBA00022898"/>
    </source>
</evidence>
<dbReference type="InterPro" id="IPR011078">
    <property type="entry name" value="PyrdxlP_homeostasis"/>
</dbReference>
<evidence type="ECO:0000259" key="5">
    <source>
        <dbReference type="Pfam" id="PF01168"/>
    </source>
</evidence>
<evidence type="ECO:0000256" key="4">
    <source>
        <dbReference type="RuleBase" id="RU004514"/>
    </source>
</evidence>
<dbReference type="SUPFAM" id="SSF51419">
    <property type="entry name" value="PLP-binding barrel"/>
    <property type="match status" value="1"/>
</dbReference>
<dbReference type="EMBL" id="CP024699">
    <property type="protein sequence ID" value="ATV58288.1"/>
    <property type="molecule type" value="Genomic_DNA"/>
</dbReference>
<dbReference type="PANTHER" id="PTHR10146">
    <property type="entry name" value="PROLINE SYNTHETASE CO-TRANSCRIBED BACTERIAL HOMOLOG PROTEIN"/>
    <property type="match status" value="1"/>
</dbReference>
<dbReference type="AlphaFoldDB" id="A0A2D3NSC6"/>
<name>A0A2D3NSC6_9FUSO</name>
<feature type="domain" description="Alanine racemase N-terminal" evidence="5">
    <location>
        <begin position="72"/>
        <end position="222"/>
    </location>
</feature>
<dbReference type="Proteomes" id="UP000230056">
    <property type="component" value="Chromosome"/>
</dbReference>
<dbReference type="NCBIfam" id="TIGR00044">
    <property type="entry name" value="YggS family pyridoxal phosphate-dependent enzyme"/>
    <property type="match status" value="1"/>
</dbReference>
<dbReference type="GO" id="GO:0030170">
    <property type="term" value="F:pyridoxal phosphate binding"/>
    <property type="evidence" value="ECO:0007669"/>
    <property type="project" value="UniProtKB-UniRule"/>
</dbReference>
<dbReference type="CDD" id="cd00635">
    <property type="entry name" value="PLPDE_III_YBL036c_like"/>
    <property type="match status" value="1"/>
</dbReference>
<protein>
    <recommendedName>
        <fullName evidence="2">Pyridoxal phosphate homeostasis protein</fullName>
        <shortName evidence="2">PLP homeostasis protein</shortName>
    </recommendedName>
</protein>
<proteinExistence type="inferred from homology"/>
<dbReference type="InterPro" id="IPR029066">
    <property type="entry name" value="PLP-binding_barrel"/>
</dbReference>
<evidence type="ECO:0000256" key="3">
    <source>
        <dbReference type="PIRSR" id="PIRSR004848-1"/>
    </source>
</evidence>
<comment type="cofactor">
    <cofactor evidence="3">
        <name>pyridoxal 5'-phosphate</name>
        <dbReference type="ChEBI" id="CHEBI:597326"/>
    </cofactor>
</comment>
<dbReference type="PANTHER" id="PTHR10146:SF14">
    <property type="entry name" value="PYRIDOXAL PHOSPHATE HOMEOSTASIS PROTEIN"/>
    <property type="match status" value="1"/>
</dbReference>
<dbReference type="RefSeq" id="WP_100024052.1">
    <property type="nucleotide sequence ID" value="NZ_CP024699.1"/>
</dbReference>
<dbReference type="PROSITE" id="PS01211">
    <property type="entry name" value="UPF0001"/>
    <property type="match status" value="1"/>
</dbReference>
<accession>A0A2D3NSC6</accession>
<dbReference type="HAMAP" id="MF_02087">
    <property type="entry name" value="PLP_homeostasis"/>
    <property type="match status" value="1"/>
</dbReference>
<dbReference type="InterPro" id="IPR001608">
    <property type="entry name" value="Ala_racemase_N"/>
</dbReference>
<evidence type="ECO:0000313" key="7">
    <source>
        <dbReference type="Proteomes" id="UP000230056"/>
    </source>
</evidence>
<comment type="function">
    <text evidence="2">Pyridoxal 5'-phosphate (PLP)-binding protein, which is involved in PLP homeostasis.</text>
</comment>
<reference evidence="6 7" key="1">
    <citation type="submission" date="2017-11" db="EMBL/GenBank/DDBJ databases">
        <title>Genome sequencing of Fusobacterium periodonticum KCOM 1261.</title>
        <authorList>
            <person name="Kook J.-K."/>
            <person name="Park S.-N."/>
            <person name="Lim Y.K."/>
        </authorList>
    </citation>
    <scope>NUCLEOTIDE SEQUENCE [LARGE SCALE GENOMIC DNA]</scope>
    <source>
        <strain evidence="6 7">KCOM 1261</strain>
    </source>
</reference>
<dbReference type="FunFam" id="3.20.20.10:FF:000018">
    <property type="entry name" value="Pyridoxal phosphate homeostasis protein"/>
    <property type="match status" value="1"/>
</dbReference>